<proteinExistence type="predicted"/>
<sequence length="320" mass="34776">MTTATDVPERLRPLFSFIPSDWHVTALRVLRIAEVYAEIGSGGSRQGTRLVVSNAIDFLSRIEESDPQSETAPDRMTMYGGVREENIKRFPTDVKTDRGWRELQERLNDDGALIIDGPSGEFRASGFRLGYEGAASSVGGGLGTAAAEECARRASAFVLQVSHDGAIKLFAGKAEPVLWRGDTTLQPPQIRRRYPPSLKPRAGQGGDDFCFGRGGAVEQLLGWVGGGGSVVTREEGSGGVPFILISGIGGVGKTQLACELLHRCEVPLTKIWLEASSRENLESEIKEVRDDFKAKGVLMDSSSHLREWLEEKQGLNFGGR</sequence>
<dbReference type="PhylomeDB" id="A0A0G4HC97"/>
<dbReference type="SUPFAM" id="SSF52540">
    <property type="entry name" value="P-loop containing nucleoside triphosphate hydrolases"/>
    <property type="match status" value="1"/>
</dbReference>
<dbReference type="AlphaFoldDB" id="A0A0G4HC97"/>
<protein>
    <submittedName>
        <fullName evidence="1">Uncharacterized protein</fullName>
    </submittedName>
</protein>
<reference evidence="1" key="1">
    <citation type="submission" date="2014-11" db="EMBL/GenBank/DDBJ databases">
        <authorList>
            <person name="Otto D Thomas"/>
            <person name="Naeem Raeece"/>
        </authorList>
    </citation>
    <scope>NUCLEOTIDE SEQUENCE</scope>
</reference>
<organism evidence="1">
    <name type="scientific">Chromera velia CCMP2878</name>
    <dbReference type="NCBI Taxonomy" id="1169474"/>
    <lineage>
        <taxon>Eukaryota</taxon>
        <taxon>Sar</taxon>
        <taxon>Alveolata</taxon>
        <taxon>Colpodellida</taxon>
        <taxon>Chromeraceae</taxon>
        <taxon>Chromera</taxon>
    </lineage>
</organism>
<accession>A0A0G4HC97</accession>
<dbReference type="EMBL" id="CDMZ01002228">
    <property type="protein sequence ID" value="CEM41409.1"/>
    <property type="molecule type" value="Genomic_DNA"/>
</dbReference>
<dbReference type="VEuPathDB" id="CryptoDB:Cvel_25995"/>
<dbReference type="InterPro" id="IPR027417">
    <property type="entry name" value="P-loop_NTPase"/>
</dbReference>
<gene>
    <name evidence="1" type="ORF">Cvel_25995</name>
</gene>
<evidence type="ECO:0000313" key="1">
    <source>
        <dbReference type="EMBL" id="CEM41409.1"/>
    </source>
</evidence>
<dbReference type="Gene3D" id="3.40.50.300">
    <property type="entry name" value="P-loop containing nucleotide triphosphate hydrolases"/>
    <property type="match status" value="1"/>
</dbReference>
<name>A0A0G4HC97_9ALVE</name>